<dbReference type="Gene3D" id="3.30.70.2650">
    <property type="match status" value="1"/>
</dbReference>
<feature type="domain" description="Transcriptional repressor PaaX-like central Cas2-like" evidence="1">
    <location>
        <begin position="104"/>
        <end position="174"/>
    </location>
</feature>
<name>A0A0G0NE02_9BACT</name>
<evidence type="ECO:0000313" key="3">
    <source>
        <dbReference type="Proteomes" id="UP000034690"/>
    </source>
</evidence>
<sequence length="188" mass="22686">MSRRKGNIASPIKQKILLMLAAGTALSLTYTFKQQRRLAKEVMKEWKNIDRQRLYRLLDEFHHDRLISYDELPTGEVQITLTEDGRRQILRFDVDEMVIRRPLHWDGCWRVVFFDIPEAKRQSRDELRNKLQEIGFMELQKSAWVFPFDCQKEVDFLTEFFELRNFVRLAEIKNLTNDADLRLKFKLY</sequence>
<evidence type="ECO:0000313" key="2">
    <source>
        <dbReference type="EMBL" id="KKR13713.1"/>
    </source>
</evidence>
<dbReference type="AlphaFoldDB" id="A0A0G0NE02"/>
<proteinExistence type="predicted"/>
<evidence type="ECO:0000259" key="1">
    <source>
        <dbReference type="Pfam" id="PF20803"/>
    </source>
</evidence>
<accession>A0A0G0NE02</accession>
<comment type="caution">
    <text evidence="2">The sequence shown here is derived from an EMBL/GenBank/DDBJ whole genome shotgun (WGS) entry which is preliminary data.</text>
</comment>
<dbReference type="EMBL" id="LBWQ01000011">
    <property type="protein sequence ID" value="KKR13713.1"/>
    <property type="molecule type" value="Genomic_DNA"/>
</dbReference>
<dbReference type="Pfam" id="PF20803">
    <property type="entry name" value="PaaX_M"/>
    <property type="match status" value="1"/>
</dbReference>
<dbReference type="InterPro" id="IPR048846">
    <property type="entry name" value="PaaX-like_central"/>
</dbReference>
<protein>
    <submittedName>
        <fullName evidence="2">Transcriptional regulator, PaaX family protein</fullName>
    </submittedName>
</protein>
<organism evidence="2 3">
    <name type="scientific">Candidatus Woesebacteria bacterium GW2011_GWA1_39_21b</name>
    <dbReference type="NCBI Taxonomy" id="1618551"/>
    <lineage>
        <taxon>Bacteria</taxon>
        <taxon>Candidatus Woeseibacteriota</taxon>
    </lineage>
</organism>
<dbReference type="Proteomes" id="UP000034690">
    <property type="component" value="Unassembled WGS sequence"/>
</dbReference>
<gene>
    <name evidence="2" type="ORF">UT40_C0011G0024</name>
</gene>
<reference evidence="2 3" key="1">
    <citation type="journal article" date="2015" name="Nature">
        <title>rRNA introns, odd ribosomes, and small enigmatic genomes across a large radiation of phyla.</title>
        <authorList>
            <person name="Brown C.T."/>
            <person name="Hug L.A."/>
            <person name="Thomas B.C."/>
            <person name="Sharon I."/>
            <person name="Castelle C.J."/>
            <person name="Singh A."/>
            <person name="Wilkins M.J."/>
            <person name="Williams K.H."/>
            <person name="Banfield J.F."/>
        </authorList>
    </citation>
    <scope>NUCLEOTIDE SEQUENCE [LARGE SCALE GENOMIC DNA]</scope>
</reference>